<dbReference type="FunFam" id="1.20.58.1480:FF:000004">
    <property type="entry name" value="Cereblon, isoform CRA_c"/>
    <property type="match status" value="1"/>
</dbReference>
<proteinExistence type="predicted"/>
<dbReference type="Pfam" id="PF03226">
    <property type="entry name" value="Yippee-Mis18"/>
    <property type="match status" value="1"/>
</dbReference>
<dbReference type="FunFam" id="2.170.150.20:FF:000007">
    <property type="entry name" value="Protein cereblon"/>
    <property type="match status" value="1"/>
</dbReference>
<gene>
    <name evidence="7" type="ORF">JZ751_017811</name>
</gene>
<dbReference type="InterPro" id="IPR034750">
    <property type="entry name" value="CULT"/>
</dbReference>
<dbReference type="PANTHER" id="PTHR14255">
    <property type="entry name" value="CEREBLON"/>
    <property type="match status" value="1"/>
</dbReference>
<dbReference type="Gene3D" id="2.170.150.20">
    <property type="entry name" value="Peptide methionine sulfoxide reductase"/>
    <property type="match status" value="1"/>
</dbReference>
<evidence type="ECO:0000256" key="4">
    <source>
        <dbReference type="ARBA" id="ARBA00022833"/>
    </source>
</evidence>
<dbReference type="AlphaFoldDB" id="A0A8T2PPF6"/>
<protein>
    <recommendedName>
        <fullName evidence="6">CULT domain-containing protein</fullName>
    </recommendedName>
</protein>
<keyword evidence="2" id="KW-0963">Cytoplasm</keyword>
<dbReference type="GO" id="GO:0046872">
    <property type="term" value="F:metal ion binding"/>
    <property type="evidence" value="ECO:0007669"/>
    <property type="project" value="UniProtKB-KW"/>
</dbReference>
<evidence type="ECO:0000259" key="6">
    <source>
        <dbReference type="PROSITE" id="PS51788"/>
    </source>
</evidence>
<evidence type="ECO:0000256" key="2">
    <source>
        <dbReference type="ARBA" id="ARBA00022490"/>
    </source>
</evidence>
<reference evidence="7" key="1">
    <citation type="thesis" date="2021" institute="BYU ScholarsArchive" country="Provo, UT, USA">
        <title>Applications of and Algorithms for Genome Assembly and Genomic Analyses with an Emphasis on Marine Teleosts.</title>
        <authorList>
            <person name="Pickett B.D."/>
        </authorList>
    </citation>
    <scope>NUCLEOTIDE SEQUENCE</scope>
    <source>
        <strain evidence="7">HI-2016</strain>
    </source>
</reference>
<dbReference type="Gene3D" id="1.20.58.1480">
    <property type="match status" value="1"/>
</dbReference>
<evidence type="ECO:0000256" key="3">
    <source>
        <dbReference type="ARBA" id="ARBA00022723"/>
    </source>
</evidence>
<dbReference type="InterPro" id="IPR004910">
    <property type="entry name" value="Yippee/Mis18/Cereblon"/>
</dbReference>
<evidence type="ECO:0000313" key="8">
    <source>
        <dbReference type="Proteomes" id="UP000824540"/>
    </source>
</evidence>
<dbReference type="PROSITE" id="PS51788">
    <property type="entry name" value="CULT"/>
    <property type="match status" value="1"/>
</dbReference>
<dbReference type="GO" id="GO:0005737">
    <property type="term" value="C:cytoplasm"/>
    <property type="evidence" value="ECO:0007669"/>
    <property type="project" value="UniProtKB-SubCell"/>
</dbReference>
<keyword evidence="4" id="KW-0862">Zinc</keyword>
<keyword evidence="3" id="KW-0479">Metal-binding</keyword>
<dbReference type="GO" id="GO:0016567">
    <property type="term" value="P:protein ubiquitination"/>
    <property type="evidence" value="ECO:0007669"/>
    <property type="project" value="TreeGrafter"/>
</dbReference>
<dbReference type="PANTHER" id="PTHR14255:SF4">
    <property type="entry name" value="PROTEIN CEREBLON"/>
    <property type="match status" value="1"/>
</dbReference>
<dbReference type="EMBL" id="JAFBMS010000004">
    <property type="protein sequence ID" value="KAG9353235.1"/>
    <property type="molecule type" value="Genomic_DNA"/>
</dbReference>
<keyword evidence="8" id="KW-1185">Reference proteome</keyword>
<sequence>MSVSHRSPSTSAVYTVCESELEAQCGDLSPVQEELVANLKCGAFLHITPDTRRSRAAVYLRYCGNTSCSLASVIERAGPPQCVTIHHGHGLTSLSYLKCSPETPEALCPHMALTHACCAIMGYVTAWHSSAQETDDPSGEGADPPGESPPRPSVCGTAHPSVSPPNAPLFQTSHQTVRRAPVLVGLLQEAFSLAARYESRQVHTLADPEDYSSTILPGSETSVQTRDKNFHCASLTSWPGWVYTLYDSNPLIFLVMEQVKEILMNRVKRQLHEWDENLKDDSLPTNAIDFSYRVAACLPIDDALRIQLLKIGSAIQRLRCELDIMDRVSLSVAHGLSLYGPMAAYVNPHGYVHETLTVYKASNLNLIGRPSTLHSWFPGYAWTIAQCRTCSSHMGWKFTATRKDMSPQRFWGLTRSSLLPRIPASEGEDGEEEASRVLCLPELGSSALQSDTLLHPHRLRCRLRDEGRELTHSEALGPQKHASHSCVQTTLMLDAC</sequence>
<evidence type="ECO:0000313" key="7">
    <source>
        <dbReference type="EMBL" id="KAG9353235.1"/>
    </source>
</evidence>
<dbReference type="CDD" id="cd15777">
    <property type="entry name" value="CRBN_C_like"/>
    <property type="match status" value="1"/>
</dbReference>
<dbReference type="Proteomes" id="UP000824540">
    <property type="component" value="Unassembled WGS sequence"/>
</dbReference>
<comment type="subcellular location">
    <subcellularLocation>
        <location evidence="1">Cytoplasm</location>
    </subcellularLocation>
</comment>
<comment type="caution">
    <text evidence="7">The sequence shown here is derived from an EMBL/GenBank/DDBJ whole genome shotgun (WGS) entry which is preliminary data.</text>
</comment>
<feature type="region of interest" description="Disordered" evidence="5">
    <location>
        <begin position="130"/>
        <end position="169"/>
    </location>
</feature>
<evidence type="ECO:0000256" key="1">
    <source>
        <dbReference type="ARBA" id="ARBA00004496"/>
    </source>
</evidence>
<organism evidence="7 8">
    <name type="scientific">Albula glossodonta</name>
    <name type="common">roundjaw bonefish</name>
    <dbReference type="NCBI Taxonomy" id="121402"/>
    <lineage>
        <taxon>Eukaryota</taxon>
        <taxon>Metazoa</taxon>
        <taxon>Chordata</taxon>
        <taxon>Craniata</taxon>
        <taxon>Vertebrata</taxon>
        <taxon>Euteleostomi</taxon>
        <taxon>Actinopterygii</taxon>
        <taxon>Neopterygii</taxon>
        <taxon>Teleostei</taxon>
        <taxon>Albuliformes</taxon>
        <taxon>Albulidae</taxon>
        <taxon>Albula</taxon>
    </lineage>
</organism>
<feature type="domain" description="CULT" evidence="6">
    <location>
        <begin position="315"/>
        <end position="422"/>
    </location>
</feature>
<evidence type="ECO:0000256" key="5">
    <source>
        <dbReference type="SAM" id="MobiDB-lite"/>
    </source>
</evidence>
<accession>A0A8T2PPF6</accession>
<name>A0A8T2PPF6_9TELE</name>
<dbReference type="GO" id="GO:0031464">
    <property type="term" value="C:Cul4A-RING E3 ubiquitin ligase complex"/>
    <property type="evidence" value="ECO:0007669"/>
    <property type="project" value="TreeGrafter"/>
</dbReference>
<dbReference type="OrthoDB" id="267517at2759"/>